<dbReference type="PANTHER" id="PTHR38782">
    <property type="match status" value="1"/>
</dbReference>
<gene>
    <name evidence="7" type="ORF">MNBD_GAMMA09-105</name>
</gene>
<dbReference type="PANTHER" id="PTHR38782:SF1">
    <property type="entry name" value="SIGMA-E FACTOR REGULATORY PROTEIN RSEB"/>
    <property type="match status" value="1"/>
</dbReference>
<evidence type="ECO:0000259" key="6">
    <source>
        <dbReference type="Pfam" id="PF17188"/>
    </source>
</evidence>
<feature type="domain" description="MucB/RseB N-terminal" evidence="5">
    <location>
        <begin position="104"/>
        <end position="277"/>
    </location>
</feature>
<evidence type="ECO:0000259" key="5">
    <source>
        <dbReference type="Pfam" id="PF03888"/>
    </source>
</evidence>
<proteinExistence type="inferred from homology"/>
<dbReference type="GO" id="GO:0030288">
    <property type="term" value="C:outer membrane-bounded periplasmic space"/>
    <property type="evidence" value="ECO:0007669"/>
    <property type="project" value="TreeGrafter"/>
</dbReference>
<dbReference type="InterPro" id="IPR038484">
    <property type="entry name" value="MucB/RseB_C_sf"/>
</dbReference>
<comment type="subcellular location">
    <subcellularLocation>
        <location evidence="1">Periplasm</location>
    </subcellularLocation>
</comment>
<dbReference type="Gene3D" id="2.50.20.10">
    <property type="entry name" value="Lipoprotein localisation LolA/LolB/LppX"/>
    <property type="match status" value="1"/>
</dbReference>
<dbReference type="InterPro" id="IPR033436">
    <property type="entry name" value="MucB/RseB_C"/>
</dbReference>
<evidence type="ECO:0000256" key="1">
    <source>
        <dbReference type="ARBA" id="ARBA00004418"/>
    </source>
</evidence>
<dbReference type="GO" id="GO:0045152">
    <property type="term" value="F:antisigma factor binding"/>
    <property type="evidence" value="ECO:0007669"/>
    <property type="project" value="TreeGrafter"/>
</dbReference>
<comment type="similarity">
    <text evidence="2">Belongs to the RseB family.</text>
</comment>
<accession>A0A3B0YQ81</accession>
<organism evidence="7">
    <name type="scientific">hydrothermal vent metagenome</name>
    <dbReference type="NCBI Taxonomy" id="652676"/>
    <lineage>
        <taxon>unclassified sequences</taxon>
        <taxon>metagenomes</taxon>
        <taxon>ecological metagenomes</taxon>
    </lineage>
</organism>
<feature type="domain" description="MucB/RseB C-terminal" evidence="6">
    <location>
        <begin position="296"/>
        <end position="391"/>
    </location>
</feature>
<dbReference type="EMBL" id="UOFI01000214">
    <property type="protein sequence ID" value="VAW71014.1"/>
    <property type="molecule type" value="Genomic_DNA"/>
</dbReference>
<dbReference type="AlphaFoldDB" id="A0A3B0YQ81"/>
<evidence type="ECO:0000313" key="7">
    <source>
        <dbReference type="EMBL" id="VAW71014.1"/>
    </source>
</evidence>
<protein>
    <submittedName>
        <fullName evidence="7">Sigma factor RpoE negative regulatory protein RseB</fullName>
    </submittedName>
</protein>
<evidence type="ECO:0000256" key="4">
    <source>
        <dbReference type="ARBA" id="ARBA00022764"/>
    </source>
</evidence>
<reference evidence="7" key="1">
    <citation type="submission" date="2018-06" db="EMBL/GenBank/DDBJ databases">
        <authorList>
            <person name="Zhirakovskaya E."/>
        </authorList>
    </citation>
    <scope>NUCLEOTIDE SEQUENCE</scope>
</reference>
<sequence>MGGTLPKLLSLLILLLLTPQVFAGLDDAVSEISPSQLSGHTAGTSSETILISATPDSQLIASGQTTETGAADSSVVTSKQGINTDSVDSQVVTSIQTKDTDSVDYWLDKMTHSMRQQNFQGTLIINQDSRLRAVKVKQGITDEGSWQTLESLTGANQKIIRSNNKVTTIFPAKQLVTISDSTNKRPLHTALPENYRKLKKYYIMKMSGKDRIANKSTQVVRMIPLDEYRYGYIFWLDRQSGLLLRCDLLNENHQVLEQLMYSDIELLSAAPENTIDQSVLENYQQISLLDDNELTTKTWRAKQLPVGFLLTQSVQIPTKNTESKSYHLVFSDGMASVSVFIEVYGEIKKPAIGLSSMGAVNAYSSYVNGIYITAIGEVPASTVRMIALSIEPVSEPVP</sequence>
<keyword evidence="4" id="KW-0574">Periplasm</keyword>
<name>A0A3B0YQ81_9ZZZZ</name>
<dbReference type="Pfam" id="PF17188">
    <property type="entry name" value="MucB_RseB_C"/>
    <property type="match status" value="1"/>
</dbReference>
<dbReference type="CDD" id="cd16327">
    <property type="entry name" value="RseB"/>
    <property type="match status" value="1"/>
</dbReference>
<evidence type="ECO:0000256" key="3">
    <source>
        <dbReference type="ARBA" id="ARBA00022729"/>
    </source>
</evidence>
<dbReference type="InterPro" id="IPR033434">
    <property type="entry name" value="MucB/RseB_N"/>
</dbReference>
<dbReference type="InterPro" id="IPR005588">
    <property type="entry name" value="MucB_RseB"/>
</dbReference>
<dbReference type="GO" id="GO:0032885">
    <property type="term" value="P:regulation of polysaccharide biosynthetic process"/>
    <property type="evidence" value="ECO:0007669"/>
    <property type="project" value="TreeGrafter"/>
</dbReference>
<evidence type="ECO:0000256" key="2">
    <source>
        <dbReference type="ARBA" id="ARBA00008150"/>
    </source>
</evidence>
<dbReference type="Gene3D" id="3.30.200.100">
    <property type="entry name" value="MucB/RseB, C-terminal domain"/>
    <property type="match status" value="1"/>
</dbReference>
<dbReference type="Pfam" id="PF03888">
    <property type="entry name" value="MucB_RseB"/>
    <property type="match status" value="1"/>
</dbReference>
<keyword evidence="3" id="KW-0732">Signal</keyword>